<feature type="region of interest" description="Disordered" evidence="1">
    <location>
        <begin position="615"/>
        <end position="684"/>
    </location>
</feature>
<feature type="non-terminal residue" evidence="2">
    <location>
        <position position="1"/>
    </location>
</feature>
<proteinExistence type="predicted"/>
<gene>
    <name evidence="2" type="ORF">COU29_00415</name>
</gene>
<organism evidence="2 3">
    <name type="scientific">Candidatus Magasanikbacteria bacterium CG10_big_fil_rev_8_21_14_0_10_36_32</name>
    <dbReference type="NCBI Taxonomy" id="1974646"/>
    <lineage>
        <taxon>Bacteria</taxon>
        <taxon>Candidatus Magasanikiibacteriota</taxon>
    </lineage>
</organism>
<feature type="compositionally biased region" description="Low complexity" evidence="1">
    <location>
        <begin position="662"/>
        <end position="678"/>
    </location>
</feature>
<feature type="compositionally biased region" description="Low complexity" evidence="1">
    <location>
        <begin position="615"/>
        <end position="631"/>
    </location>
</feature>
<feature type="compositionally biased region" description="Acidic residues" evidence="1">
    <location>
        <begin position="635"/>
        <end position="649"/>
    </location>
</feature>
<sequence length="684" mass="72147">AISFGVNVSTTAVTVSQANTIALMGGNVGIGSSTPKYLLSMEATGGGYYNEVTNQWVDGSLLSIKQDITPITDEQRIDLLGILDEVNINRYRFIDDYTANGDDAIWQYGFIADVTDELLAGKNHDGLQTGSAVQLLLTNVQTLYRRFNPLDLALDINTTSLIFNLSNLSFATTTFFNSSVSHSVGVSNAFVFNASNFNTSTLNNYILSLRSNNNSVFTVSANGDVLTAGTYKMSGIDYGQYFIDSAGVAGQIWSSDGLGRGIWITTSTLGLKGLDIGGFTVGSVVFASSSGMLTQDNNNLFWDDINKRLSVGTSTNNTYKVFINSGSDVGAGLGVRGYVKASGFVSGTSTLDIAETYPLDSQCSVRGDCPEPGDVVCASSTYNEGELVSSTLFIAKCTATSTDSVLGVVSTKPGFVLGGAEEVIGLDSNTFKPIAMAGRVPVKVSTANGQIKIGDYLTSSEVPGVAVKMKEPGRVIGTALQAFDLASSTEQISTSTILVYVNPHWSIGSLEESDISDILPDFSVQTILDKFTLAVKNSLRKLGLVIKDGVAKVKELAANRISTDELCVGNTCVNEGQLVEMLQNTNTGSMQPAVASGGSLSEPDPLSVTDISTLLPTSTPVSTSTTTTEIPPVEEPAEELNSDIVEEGSAEPVVESVEESVESVVEPVIETPVVTETSPAEETP</sequence>
<dbReference type="Proteomes" id="UP000231426">
    <property type="component" value="Unassembled WGS sequence"/>
</dbReference>
<name>A0A2M6W7D9_9BACT</name>
<evidence type="ECO:0008006" key="4">
    <source>
        <dbReference type="Google" id="ProtNLM"/>
    </source>
</evidence>
<evidence type="ECO:0000313" key="3">
    <source>
        <dbReference type="Proteomes" id="UP000231426"/>
    </source>
</evidence>
<dbReference type="Gene3D" id="2.40.300.10">
    <property type="entry name" value="Head decoration protein D"/>
    <property type="match status" value="1"/>
</dbReference>
<comment type="caution">
    <text evidence="2">The sequence shown here is derived from an EMBL/GenBank/DDBJ whole genome shotgun (WGS) entry which is preliminary data.</text>
</comment>
<protein>
    <recommendedName>
        <fullName evidence="4">Peptidase S74 domain-containing protein</fullName>
    </recommendedName>
</protein>
<dbReference type="EMBL" id="PFBV01000002">
    <property type="protein sequence ID" value="PIT88700.1"/>
    <property type="molecule type" value="Genomic_DNA"/>
</dbReference>
<reference evidence="3" key="1">
    <citation type="submission" date="2017-09" db="EMBL/GenBank/DDBJ databases">
        <title>Depth-based differentiation of microbial function through sediment-hosted aquifers and enrichment of novel symbionts in the deep terrestrial subsurface.</title>
        <authorList>
            <person name="Probst A.J."/>
            <person name="Ladd B."/>
            <person name="Jarett J.K."/>
            <person name="Geller-Mcgrath D.E."/>
            <person name="Sieber C.M.K."/>
            <person name="Emerson J.B."/>
            <person name="Anantharaman K."/>
            <person name="Thomas B.C."/>
            <person name="Malmstrom R."/>
            <person name="Stieglmeier M."/>
            <person name="Klingl A."/>
            <person name="Woyke T."/>
            <person name="Ryan C.M."/>
            <person name="Banfield J.F."/>
        </authorList>
    </citation>
    <scope>NUCLEOTIDE SEQUENCE [LARGE SCALE GENOMIC DNA]</scope>
</reference>
<evidence type="ECO:0000313" key="2">
    <source>
        <dbReference type="EMBL" id="PIT88700.1"/>
    </source>
</evidence>
<accession>A0A2M6W7D9</accession>
<dbReference type="AlphaFoldDB" id="A0A2M6W7D9"/>
<evidence type="ECO:0000256" key="1">
    <source>
        <dbReference type="SAM" id="MobiDB-lite"/>
    </source>
</evidence>